<keyword evidence="5" id="KW-1185">Reference proteome</keyword>
<evidence type="ECO:0000256" key="3">
    <source>
        <dbReference type="SAM" id="SignalP"/>
    </source>
</evidence>
<evidence type="ECO:0000313" key="4">
    <source>
        <dbReference type="EMBL" id="KMS78387.1"/>
    </source>
</evidence>
<feature type="compositionally biased region" description="Pro residues" evidence="1">
    <location>
        <begin position="64"/>
        <end position="77"/>
    </location>
</feature>
<evidence type="ECO:0000313" key="5">
    <source>
        <dbReference type="Proteomes" id="UP000037274"/>
    </source>
</evidence>
<name>A0ABR5HXD8_STRLW</name>
<reference evidence="4 5" key="1">
    <citation type="submission" date="2015-06" db="EMBL/GenBank/DDBJ databases">
        <title>Draft genome sequence of Streptomyces leeuwenhoekii C58, which produces the novel lasso peptide, chaxapeptin.</title>
        <authorList>
            <person name="Yi Y."/>
            <person name="Hai D."/>
            <person name="Jaspars M."/>
            <person name="Sheng H."/>
            <person name="Rateb M.E."/>
            <person name="Bull A."/>
            <person name="Goodfellow M."/>
            <person name="Asenjo J.A."/>
            <person name="Ebel R."/>
        </authorList>
    </citation>
    <scope>NUCLEOTIDE SEQUENCE [LARGE SCALE GENOMIC DNA]</scope>
    <source>
        <strain evidence="4 5">C58</strain>
    </source>
</reference>
<gene>
    <name evidence="4" type="ORF">ACH49_16460</name>
</gene>
<protein>
    <submittedName>
        <fullName evidence="4">Uncharacterized protein</fullName>
    </submittedName>
</protein>
<feature type="signal peptide" evidence="3">
    <location>
        <begin position="1"/>
        <end position="28"/>
    </location>
</feature>
<accession>A0ABR5HXD8</accession>
<keyword evidence="2" id="KW-0812">Transmembrane</keyword>
<keyword evidence="2" id="KW-0472">Membrane</keyword>
<keyword evidence="2" id="KW-1133">Transmembrane helix</keyword>
<feature type="compositionally biased region" description="Low complexity" evidence="1">
    <location>
        <begin position="36"/>
        <end position="46"/>
    </location>
</feature>
<dbReference type="Proteomes" id="UP000037274">
    <property type="component" value="Unassembled WGS sequence"/>
</dbReference>
<feature type="chain" id="PRO_5045360220" evidence="3">
    <location>
        <begin position="29"/>
        <end position="321"/>
    </location>
</feature>
<feature type="region of interest" description="Disordered" evidence="1">
    <location>
        <begin position="36"/>
        <end position="110"/>
    </location>
</feature>
<organism evidence="4 5">
    <name type="scientific">Streptomyces leeuwenhoekii</name>
    <dbReference type="NCBI Taxonomy" id="1437453"/>
    <lineage>
        <taxon>Bacteria</taxon>
        <taxon>Bacillati</taxon>
        <taxon>Actinomycetota</taxon>
        <taxon>Actinomycetes</taxon>
        <taxon>Kitasatosporales</taxon>
        <taxon>Streptomycetaceae</taxon>
        <taxon>Streptomyces</taxon>
    </lineage>
</organism>
<feature type="transmembrane region" description="Helical" evidence="2">
    <location>
        <begin position="296"/>
        <end position="317"/>
    </location>
</feature>
<feature type="compositionally biased region" description="Low complexity" evidence="1">
    <location>
        <begin position="95"/>
        <end position="108"/>
    </location>
</feature>
<sequence length="321" mass="32729">MLMRLCTPVSPCLMAAAALLTPVALATAAPPAPAYAGAGAPVSAPAHSNARPPAPAPALGSPHVPTPTPTPATPHPPARTRALAPADASLPTGTPASAAPRAPACAAPGDRDFPLTTRLHGGPAAYQAGGGHGTWYLDLTNTTTRTCSGIHPVVVLVDERRSLQPSHLRLEFHDGTRFRPVPFVTTDAHELIGVLAADDGGFPGFTIGPGRTRTVTVRFAVTPAAGPDEVTANAAIVQRREDDGDWVGQSNDYRFRVVPAGSSDSAPALTPGLTPDAPDGGFPFADQLAGTGLRRVLQALTTAALLVAAGTTAVLLARGRR</sequence>
<evidence type="ECO:0000256" key="2">
    <source>
        <dbReference type="SAM" id="Phobius"/>
    </source>
</evidence>
<dbReference type="EMBL" id="LFEH01000054">
    <property type="protein sequence ID" value="KMS78387.1"/>
    <property type="molecule type" value="Genomic_DNA"/>
</dbReference>
<keyword evidence="3" id="KW-0732">Signal</keyword>
<evidence type="ECO:0000256" key="1">
    <source>
        <dbReference type="SAM" id="MobiDB-lite"/>
    </source>
</evidence>
<comment type="caution">
    <text evidence="4">The sequence shown here is derived from an EMBL/GenBank/DDBJ whole genome shotgun (WGS) entry which is preliminary data.</text>
</comment>
<proteinExistence type="predicted"/>